<dbReference type="PROSITE" id="PS50106">
    <property type="entry name" value="PDZ"/>
    <property type="match status" value="1"/>
</dbReference>
<accession>A0A8R1DLN6</accession>
<feature type="region of interest" description="Disordered" evidence="1">
    <location>
        <begin position="133"/>
        <end position="177"/>
    </location>
</feature>
<name>A0A8R1DLN6_CAEJA</name>
<keyword evidence="4" id="KW-1185">Reference proteome</keyword>
<organism evidence="3 4">
    <name type="scientific">Caenorhabditis japonica</name>
    <dbReference type="NCBI Taxonomy" id="281687"/>
    <lineage>
        <taxon>Eukaryota</taxon>
        <taxon>Metazoa</taxon>
        <taxon>Ecdysozoa</taxon>
        <taxon>Nematoda</taxon>
        <taxon>Chromadorea</taxon>
        <taxon>Rhabditida</taxon>
        <taxon>Rhabditina</taxon>
        <taxon>Rhabditomorpha</taxon>
        <taxon>Rhabditoidea</taxon>
        <taxon>Rhabditidae</taxon>
        <taxon>Peloderinae</taxon>
        <taxon>Caenorhabditis</taxon>
    </lineage>
</organism>
<evidence type="ECO:0000313" key="4">
    <source>
        <dbReference type="Proteomes" id="UP000005237"/>
    </source>
</evidence>
<feature type="region of interest" description="Disordered" evidence="1">
    <location>
        <begin position="235"/>
        <end position="267"/>
    </location>
</feature>
<dbReference type="SMART" id="SM00228">
    <property type="entry name" value="PDZ"/>
    <property type="match status" value="1"/>
</dbReference>
<feature type="compositionally biased region" description="Basic and acidic residues" evidence="1">
    <location>
        <begin position="245"/>
        <end position="267"/>
    </location>
</feature>
<protein>
    <submittedName>
        <fullName evidence="3">PDZ domain-containing protein</fullName>
    </submittedName>
</protein>
<dbReference type="Proteomes" id="UP000005237">
    <property type="component" value="Unassembled WGS sequence"/>
</dbReference>
<feature type="domain" description="PDZ" evidence="2">
    <location>
        <begin position="399"/>
        <end position="470"/>
    </location>
</feature>
<dbReference type="SUPFAM" id="SSF50156">
    <property type="entry name" value="PDZ domain-like"/>
    <property type="match status" value="1"/>
</dbReference>
<dbReference type="Pfam" id="PF17820">
    <property type="entry name" value="PDZ_6"/>
    <property type="match status" value="1"/>
</dbReference>
<feature type="region of interest" description="Disordered" evidence="1">
    <location>
        <begin position="522"/>
        <end position="635"/>
    </location>
</feature>
<evidence type="ECO:0000313" key="3">
    <source>
        <dbReference type="EnsemblMetazoa" id="CJA06263b.1"/>
    </source>
</evidence>
<feature type="compositionally biased region" description="Low complexity" evidence="1">
    <location>
        <begin position="576"/>
        <end position="585"/>
    </location>
</feature>
<feature type="compositionally biased region" description="Polar residues" evidence="1">
    <location>
        <begin position="563"/>
        <end position="575"/>
    </location>
</feature>
<evidence type="ECO:0000259" key="2">
    <source>
        <dbReference type="PROSITE" id="PS50106"/>
    </source>
</evidence>
<sequence>MESNATCWCFCLFHPNSKFRFSEYSVPRPYIFPMSCGEWRRWSRLFPDEAVPRVRRDQLGYMHVEIDGTRANVEMKTWRRDVSPATASAPTPRGTKFVELFDAEERKSKARSVKWDDELVSKEEILQVNSGALPRQHSVSTTISPIRSSSDDLNNADSGIDNRTVDSPSISEFSPRSTDLFVSPKSLIDEEEPPHHPPPPPPIDEKLDQVLIPLKYSKAQEYAPIYRSIDKTRNYYDQCPDEDTEQRSRKEEKDLSKKSRFEASRSVERTTYMPVTSARVEATFKQPPAREGVKPFVSRAAQQSTRHEQPVENIDLTVELNREQKATVTATKYPRTDFVMEEHRPQAPPPLKSSSTTRIYHAVDIPFDESPATYQTPAPRRHSTSSSTSSSVKTDGMFALQVIMGSQPVHKGMGFTVQRTDSNRTVVESVIVGSPADKAGLLVGDTILSINGEDVSDTYPSGVARILHEAARMGEADVLILRAPASAPLLVKQSSSSVNSATFDKARSVFADSKSFDSYAEFKRKHTRDSTTSSSRSSRDFNSLPRGSTAGAHSLDRQRRDASLSSYRTARDNFNSSSARSSGRSEYGDYRVTSYQEKNAPGRLTDFVPEVDRRMSRRDRSEDAYSHTRGTDGGQAKTIRNFHLSNENIARTNLNYDGRRGSEDESATTTLKRSTLPRNSRKNPGQVKTSRFLILSQSTGMRGCVILLEDEAISTEEQEELLFWDVLT</sequence>
<feature type="compositionally biased region" description="Basic and acidic residues" evidence="1">
    <location>
        <begin position="610"/>
        <end position="630"/>
    </location>
</feature>
<feature type="region of interest" description="Disordered" evidence="1">
    <location>
        <begin position="368"/>
        <end position="392"/>
    </location>
</feature>
<feature type="compositionally biased region" description="Polar residues" evidence="1">
    <location>
        <begin position="137"/>
        <end position="157"/>
    </location>
</feature>
<dbReference type="InterPro" id="IPR001478">
    <property type="entry name" value="PDZ"/>
</dbReference>
<dbReference type="InterPro" id="IPR041489">
    <property type="entry name" value="PDZ_6"/>
</dbReference>
<dbReference type="AlphaFoldDB" id="A0A8R1DLN6"/>
<feature type="compositionally biased region" description="Polar residues" evidence="1">
    <location>
        <begin position="667"/>
        <end position="687"/>
    </location>
</feature>
<evidence type="ECO:0000256" key="1">
    <source>
        <dbReference type="SAM" id="MobiDB-lite"/>
    </source>
</evidence>
<feature type="region of interest" description="Disordered" evidence="1">
    <location>
        <begin position="657"/>
        <end position="687"/>
    </location>
</feature>
<dbReference type="EnsemblMetazoa" id="CJA06263b.1">
    <property type="protein sequence ID" value="CJA06263b.1"/>
    <property type="gene ID" value="WBGene00125467"/>
</dbReference>
<reference evidence="3" key="2">
    <citation type="submission" date="2022-06" db="UniProtKB">
        <authorList>
            <consortium name="EnsemblMetazoa"/>
        </authorList>
    </citation>
    <scope>IDENTIFICATION</scope>
    <source>
        <strain evidence="3">DF5081</strain>
    </source>
</reference>
<dbReference type="InterPro" id="IPR036034">
    <property type="entry name" value="PDZ_sf"/>
</dbReference>
<feature type="compositionally biased region" description="Polar residues" evidence="1">
    <location>
        <begin position="165"/>
        <end position="177"/>
    </location>
</feature>
<proteinExistence type="predicted"/>
<reference evidence="4" key="1">
    <citation type="submission" date="2010-08" db="EMBL/GenBank/DDBJ databases">
        <authorList>
            <consortium name="Caenorhabditis japonica Sequencing Consortium"/>
            <person name="Wilson R.K."/>
        </authorList>
    </citation>
    <scope>NUCLEOTIDE SEQUENCE [LARGE SCALE GENOMIC DNA]</scope>
    <source>
        <strain evidence="4">DF5081</strain>
    </source>
</reference>
<dbReference type="Gene3D" id="2.30.42.10">
    <property type="match status" value="1"/>
</dbReference>